<dbReference type="VEuPathDB" id="FungiDB:PTTG_11743"/>
<dbReference type="Proteomes" id="UP000005240">
    <property type="component" value="Unassembled WGS sequence"/>
</dbReference>
<reference evidence="3" key="4">
    <citation type="submission" date="2025-05" db="UniProtKB">
        <authorList>
            <consortium name="EnsemblFungi"/>
        </authorList>
    </citation>
    <scope>IDENTIFICATION</scope>
    <source>
        <strain evidence="3">isolate 1-1 / race 1 (BBBD)</strain>
    </source>
</reference>
<dbReference type="EMBL" id="ADAS02000106">
    <property type="protein sequence ID" value="OAV90230.1"/>
    <property type="molecule type" value="Genomic_DNA"/>
</dbReference>
<reference evidence="3 4" key="3">
    <citation type="journal article" date="2017" name="G3 (Bethesda)">
        <title>Comparative analysis highlights variable genome content of wheat rusts and divergence of the mating loci.</title>
        <authorList>
            <person name="Cuomo C.A."/>
            <person name="Bakkeren G."/>
            <person name="Khalil H.B."/>
            <person name="Panwar V."/>
            <person name="Joly D."/>
            <person name="Linning R."/>
            <person name="Sakthikumar S."/>
            <person name="Song X."/>
            <person name="Adiconis X."/>
            <person name="Fan L."/>
            <person name="Goldberg J.M."/>
            <person name="Levin J.Z."/>
            <person name="Young S."/>
            <person name="Zeng Q."/>
            <person name="Anikster Y."/>
            <person name="Bruce M."/>
            <person name="Wang M."/>
            <person name="Yin C."/>
            <person name="McCallum B."/>
            <person name="Szabo L.J."/>
            <person name="Hulbert S."/>
            <person name="Chen X."/>
            <person name="Fellers J.P."/>
        </authorList>
    </citation>
    <scope>NUCLEOTIDE SEQUENCE</scope>
    <source>
        <strain evidence="3">isolate 1-1 / race 1 (BBBD)</strain>
        <strain evidence="4">Isolate 1-1 / race 1 (BBBD)</strain>
    </source>
</reference>
<keyword evidence="1" id="KW-0732">Signal</keyword>
<name>A0A180GC43_PUCT1</name>
<organism evidence="2">
    <name type="scientific">Puccinia triticina (isolate 1-1 / race 1 (BBBD))</name>
    <name type="common">Brown leaf rust fungus</name>
    <dbReference type="NCBI Taxonomy" id="630390"/>
    <lineage>
        <taxon>Eukaryota</taxon>
        <taxon>Fungi</taxon>
        <taxon>Dikarya</taxon>
        <taxon>Basidiomycota</taxon>
        <taxon>Pucciniomycotina</taxon>
        <taxon>Pucciniomycetes</taxon>
        <taxon>Pucciniales</taxon>
        <taxon>Pucciniaceae</taxon>
        <taxon>Puccinia</taxon>
    </lineage>
</organism>
<dbReference type="AlphaFoldDB" id="A0A180GC43"/>
<dbReference type="EnsemblFungi" id="PTTG_11743-t43_1">
    <property type="protein sequence ID" value="PTTG_11743-t43_1-p1"/>
    <property type="gene ID" value="PTTG_11743"/>
</dbReference>
<evidence type="ECO:0000313" key="2">
    <source>
        <dbReference type="EMBL" id="OAV90230.1"/>
    </source>
</evidence>
<feature type="chain" id="PRO_5008109755" evidence="1">
    <location>
        <begin position="22"/>
        <end position="153"/>
    </location>
</feature>
<dbReference type="OrthoDB" id="10604513at2759"/>
<evidence type="ECO:0000313" key="4">
    <source>
        <dbReference type="Proteomes" id="UP000005240"/>
    </source>
</evidence>
<proteinExistence type="predicted"/>
<gene>
    <name evidence="2" type="ORF">PTTG_11743</name>
</gene>
<reference evidence="2" key="2">
    <citation type="submission" date="2016-05" db="EMBL/GenBank/DDBJ databases">
        <title>Comparative analysis highlights variable genome content of wheat rusts and divergence of the mating loci.</title>
        <authorList>
            <person name="Cuomo C.A."/>
            <person name="Bakkeren G."/>
            <person name="Szabo L."/>
            <person name="Khalil H."/>
            <person name="Joly D."/>
            <person name="Goldberg J."/>
            <person name="Young S."/>
            <person name="Zeng Q."/>
            <person name="Fellers J."/>
        </authorList>
    </citation>
    <scope>NUCLEOTIDE SEQUENCE [LARGE SCALE GENOMIC DNA]</scope>
    <source>
        <strain evidence="2">1-1 BBBD Race 1</strain>
    </source>
</reference>
<keyword evidence="4" id="KW-1185">Reference proteome</keyword>
<sequence>MVLINFATIFSVLLHASLVISLPQPQDFSQTITLETENVGVIDLQRRFKRVLDAANRDDPLTVYSLVSGLQQYGIQMTAADGSTVTVTGGSDYLNLMDEFVTQVVFHTYDTDWVVHHATQAMELIQRTGYTYSIDTTVKRTTYESSQVVQVAK</sequence>
<evidence type="ECO:0000313" key="3">
    <source>
        <dbReference type="EnsemblFungi" id="PTTG_11743-t43_1-p1"/>
    </source>
</evidence>
<accession>A0A180GC43</accession>
<protein>
    <submittedName>
        <fullName evidence="2 3">Uncharacterized protein</fullName>
    </submittedName>
</protein>
<reference evidence="2" key="1">
    <citation type="submission" date="2009-11" db="EMBL/GenBank/DDBJ databases">
        <authorList>
            <consortium name="The Broad Institute Genome Sequencing Platform"/>
            <person name="Ward D."/>
            <person name="Feldgarden M."/>
            <person name="Earl A."/>
            <person name="Young S.K."/>
            <person name="Zeng Q."/>
            <person name="Koehrsen M."/>
            <person name="Alvarado L."/>
            <person name="Berlin A."/>
            <person name="Bochicchio J."/>
            <person name="Borenstein D."/>
            <person name="Chapman S.B."/>
            <person name="Chen Z."/>
            <person name="Engels R."/>
            <person name="Freedman E."/>
            <person name="Gellesch M."/>
            <person name="Goldberg J."/>
            <person name="Griggs A."/>
            <person name="Gujja S."/>
            <person name="Heilman E."/>
            <person name="Heiman D."/>
            <person name="Hepburn T."/>
            <person name="Howarth C."/>
            <person name="Jen D."/>
            <person name="Larson L."/>
            <person name="Lewis B."/>
            <person name="Mehta T."/>
            <person name="Park D."/>
            <person name="Pearson M."/>
            <person name="Roberts A."/>
            <person name="Saif S."/>
            <person name="Shea T."/>
            <person name="Shenoy N."/>
            <person name="Sisk P."/>
            <person name="Stolte C."/>
            <person name="Sykes S."/>
            <person name="Thomson T."/>
            <person name="Walk T."/>
            <person name="White J."/>
            <person name="Yandava C."/>
            <person name="Izard J."/>
            <person name="Baranova O.V."/>
            <person name="Blanton J.M."/>
            <person name="Tanner A.C."/>
            <person name="Dewhirst F.E."/>
            <person name="Haas B."/>
            <person name="Nusbaum C."/>
            <person name="Birren B."/>
        </authorList>
    </citation>
    <scope>NUCLEOTIDE SEQUENCE [LARGE SCALE GENOMIC DNA]</scope>
    <source>
        <strain evidence="2">1-1 BBBD Race 1</strain>
    </source>
</reference>
<feature type="signal peptide" evidence="1">
    <location>
        <begin position="1"/>
        <end position="21"/>
    </location>
</feature>
<evidence type="ECO:0000256" key="1">
    <source>
        <dbReference type="SAM" id="SignalP"/>
    </source>
</evidence>